<evidence type="ECO:0000313" key="1">
    <source>
        <dbReference type="EMBL" id="CAG8472681.1"/>
    </source>
</evidence>
<proteinExistence type="predicted"/>
<dbReference type="AlphaFoldDB" id="A0A9N8Z8D4"/>
<organism evidence="1 2">
    <name type="scientific">Racocetra fulgida</name>
    <dbReference type="NCBI Taxonomy" id="60492"/>
    <lineage>
        <taxon>Eukaryota</taxon>
        <taxon>Fungi</taxon>
        <taxon>Fungi incertae sedis</taxon>
        <taxon>Mucoromycota</taxon>
        <taxon>Glomeromycotina</taxon>
        <taxon>Glomeromycetes</taxon>
        <taxon>Diversisporales</taxon>
        <taxon>Gigasporaceae</taxon>
        <taxon>Racocetra</taxon>
    </lineage>
</organism>
<keyword evidence="2" id="KW-1185">Reference proteome</keyword>
<dbReference type="Proteomes" id="UP000789396">
    <property type="component" value="Unassembled WGS sequence"/>
</dbReference>
<gene>
    <name evidence="1" type="ORF">RFULGI_LOCUS1191</name>
</gene>
<comment type="caution">
    <text evidence="1">The sequence shown here is derived from an EMBL/GenBank/DDBJ whole genome shotgun (WGS) entry which is preliminary data.</text>
</comment>
<reference evidence="1" key="1">
    <citation type="submission" date="2021-06" db="EMBL/GenBank/DDBJ databases">
        <authorList>
            <person name="Kallberg Y."/>
            <person name="Tangrot J."/>
            <person name="Rosling A."/>
        </authorList>
    </citation>
    <scope>NUCLEOTIDE SEQUENCE</scope>
    <source>
        <strain evidence="1">IN212</strain>
    </source>
</reference>
<sequence>MFFELFSQNSEIVGGPENLLTRRFDKSSKVKPDFFKLGIFDATAKHYTPFTKVTTSIGGEHYGGLGTIKYDMIKWDS</sequence>
<name>A0A9N8Z8D4_9GLOM</name>
<protein>
    <submittedName>
        <fullName evidence="1">16620_t:CDS:1</fullName>
    </submittedName>
</protein>
<dbReference type="EMBL" id="CAJVPZ010000663">
    <property type="protein sequence ID" value="CAG8472681.1"/>
    <property type="molecule type" value="Genomic_DNA"/>
</dbReference>
<accession>A0A9N8Z8D4</accession>
<evidence type="ECO:0000313" key="2">
    <source>
        <dbReference type="Proteomes" id="UP000789396"/>
    </source>
</evidence>